<proteinExistence type="predicted"/>
<dbReference type="GO" id="GO:1990573">
    <property type="term" value="P:potassium ion import across plasma membrane"/>
    <property type="evidence" value="ECO:0007669"/>
    <property type="project" value="TreeGrafter"/>
</dbReference>
<feature type="compositionally biased region" description="Basic and acidic residues" evidence="5">
    <location>
        <begin position="174"/>
        <end position="188"/>
    </location>
</feature>
<feature type="transmembrane region" description="Helical" evidence="6">
    <location>
        <begin position="296"/>
        <end position="316"/>
    </location>
</feature>
<dbReference type="GO" id="GO:0055064">
    <property type="term" value="P:chloride ion homeostasis"/>
    <property type="evidence" value="ECO:0007669"/>
    <property type="project" value="TreeGrafter"/>
</dbReference>
<dbReference type="Proteomes" id="UP000034805">
    <property type="component" value="Unassembled WGS sequence"/>
</dbReference>
<feature type="region of interest" description="Disordered" evidence="5">
    <location>
        <begin position="74"/>
        <end position="138"/>
    </location>
</feature>
<feature type="region of interest" description="Disordered" evidence="5">
    <location>
        <begin position="168"/>
        <end position="213"/>
    </location>
</feature>
<dbReference type="GO" id="GO:0055075">
    <property type="term" value="P:potassium ion homeostasis"/>
    <property type="evidence" value="ECO:0007669"/>
    <property type="project" value="TreeGrafter"/>
</dbReference>
<dbReference type="PANTHER" id="PTHR11827:SF54">
    <property type="entry name" value="SOLUTE CARRIER FAMILY 12 MEMBER 5"/>
    <property type="match status" value="1"/>
</dbReference>
<evidence type="ECO:0000256" key="5">
    <source>
        <dbReference type="SAM" id="MobiDB-lite"/>
    </source>
</evidence>
<dbReference type="GO" id="GO:0015379">
    <property type="term" value="F:potassium:chloride symporter activity"/>
    <property type="evidence" value="ECO:0007669"/>
    <property type="project" value="TreeGrafter"/>
</dbReference>
<dbReference type="AlphaFoldDB" id="A0A0P7US26"/>
<keyword evidence="2 6" id="KW-0812">Transmembrane</keyword>
<keyword evidence="4 6" id="KW-0472">Membrane</keyword>
<dbReference type="GO" id="GO:0005886">
    <property type="term" value="C:plasma membrane"/>
    <property type="evidence" value="ECO:0007669"/>
    <property type="project" value="TreeGrafter"/>
</dbReference>
<gene>
    <name evidence="7" type="ORF">Z043_103359</name>
</gene>
<evidence type="ECO:0000313" key="7">
    <source>
        <dbReference type="EMBL" id="KPP77236.1"/>
    </source>
</evidence>
<reference evidence="7 8" key="1">
    <citation type="submission" date="2015-08" db="EMBL/GenBank/DDBJ databases">
        <title>The genome of the Asian arowana (Scleropages formosus).</title>
        <authorList>
            <person name="Tan M.H."/>
            <person name="Gan H.M."/>
            <person name="Croft L.J."/>
            <person name="Austin C.M."/>
        </authorList>
    </citation>
    <scope>NUCLEOTIDE SEQUENCE [LARGE SCALE GENOMIC DNA]</scope>
    <source>
        <strain evidence="7">Aro1</strain>
    </source>
</reference>
<dbReference type="GO" id="GO:0007268">
    <property type="term" value="P:chemical synaptic transmission"/>
    <property type="evidence" value="ECO:0007669"/>
    <property type="project" value="TreeGrafter"/>
</dbReference>
<name>A0A0P7US26_SCLFO</name>
<comment type="subcellular location">
    <subcellularLocation>
        <location evidence="1">Membrane</location>
        <topology evidence="1">Multi-pass membrane protein</topology>
    </subcellularLocation>
</comment>
<dbReference type="GO" id="GO:0045202">
    <property type="term" value="C:synapse"/>
    <property type="evidence" value="ECO:0007669"/>
    <property type="project" value="GOC"/>
</dbReference>
<dbReference type="EMBL" id="JARO02000852">
    <property type="protein sequence ID" value="KPP77236.1"/>
    <property type="molecule type" value="Genomic_DNA"/>
</dbReference>
<sequence length="346" mass="38370">MWRYVVFMEVRIHQPQAKGPGSQTTVMCERRGYHIFSHSRTFQVRLIKDVTHTVCPEWGRSEPNLATHSTRLKGEVTHPGQDTSLPQDTPNRTQTPDPPAIKTIVTLTGSTGNPQRGDGNPKESSPFINSSDVEKSQQYDGKNMALFEEEMDTSPMVSSLLSSLANYSNLPQGSKEHEEAENNEEARKKPVKILGLSGTDTGDKPRGQSWAANVDPEGHVFAGCKLRVIDWSRKERKRRGAENRGPLGPHDLHTQQSALLQTCSWPPPPQPLSPTPYVVLRGNEESQRLLTAPRMGTLMGVYLPCLQNIFGVILFLRMTWLVGIGGVLGTFIIVFMCCSTVTGKIL</sequence>
<evidence type="ECO:0000256" key="3">
    <source>
        <dbReference type="ARBA" id="ARBA00022989"/>
    </source>
</evidence>
<dbReference type="GO" id="GO:0006884">
    <property type="term" value="P:cell volume homeostasis"/>
    <property type="evidence" value="ECO:0007669"/>
    <property type="project" value="TreeGrafter"/>
</dbReference>
<feature type="transmembrane region" description="Helical" evidence="6">
    <location>
        <begin position="322"/>
        <end position="342"/>
    </location>
</feature>
<feature type="compositionally biased region" description="Polar residues" evidence="5">
    <location>
        <begin position="122"/>
        <end position="131"/>
    </location>
</feature>
<evidence type="ECO:0000256" key="6">
    <source>
        <dbReference type="SAM" id="Phobius"/>
    </source>
</evidence>
<organism evidence="7 8">
    <name type="scientific">Scleropages formosus</name>
    <name type="common">Asian bonytongue</name>
    <name type="synonym">Osteoglossum formosum</name>
    <dbReference type="NCBI Taxonomy" id="113540"/>
    <lineage>
        <taxon>Eukaryota</taxon>
        <taxon>Metazoa</taxon>
        <taxon>Chordata</taxon>
        <taxon>Craniata</taxon>
        <taxon>Vertebrata</taxon>
        <taxon>Euteleostomi</taxon>
        <taxon>Actinopterygii</taxon>
        <taxon>Neopterygii</taxon>
        <taxon>Teleostei</taxon>
        <taxon>Osteoglossocephala</taxon>
        <taxon>Osteoglossomorpha</taxon>
        <taxon>Osteoglossiformes</taxon>
        <taxon>Osteoglossidae</taxon>
        <taxon>Scleropages</taxon>
    </lineage>
</organism>
<evidence type="ECO:0000256" key="1">
    <source>
        <dbReference type="ARBA" id="ARBA00004141"/>
    </source>
</evidence>
<evidence type="ECO:0000256" key="2">
    <source>
        <dbReference type="ARBA" id="ARBA00022692"/>
    </source>
</evidence>
<evidence type="ECO:0000256" key="4">
    <source>
        <dbReference type="ARBA" id="ARBA00023136"/>
    </source>
</evidence>
<dbReference type="InterPro" id="IPR004842">
    <property type="entry name" value="SLC12A_fam"/>
</dbReference>
<comment type="caution">
    <text evidence="7">The sequence shown here is derived from an EMBL/GenBank/DDBJ whole genome shotgun (WGS) entry which is preliminary data.</text>
</comment>
<accession>A0A0P7US26</accession>
<keyword evidence="3 6" id="KW-1133">Transmembrane helix</keyword>
<dbReference type="PANTHER" id="PTHR11827">
    <property type="entry name" value="SOLUTE CARRIER FAMILY 12, CATION COTRANSPORTERS"/>
    <property type="match status" value="1"/>
</dbReference>
<feature type="compositionally biased region" description="Polar residues" evidence="5">
    <location>
        <begin position="105"/>
        <end position="114"/>
    </location>
</feature>
<evidence type="ECO:0000313" key="8">
    <source>
        <dbReference type="Proteomes" id="UP000034805"/>
    </source>
</evidence>
<feature type="compositionally biased region" description="Polar residues" evidence="5">
    <location>
        <begin position="80"/>
        <end position="95"/>
    </location>
</feature>
<protein>
    <submittedName>
        <fullName evidence="7">Solute carrier family 12 member 5-like</fullName>
    </submittedName>
</protein>